<reference evidence="1 2" key="1">
    <citation type="submission" date="2024-09" db="EMBL/GenBank/DDBJ databases">
        <authorList>
            <person name="Sun Q."/>
            <person name="Mori K."/>
        </authorList>
    </citation>
    <scope>NUCLEOTIDE SEQUENCE [LARGE SCALE GENOMIC DNA]</scope>
    <source>
        <strain evidence="1 2">NCAIM B.01794</strain>
    </source>
</reference>
<evidence type="ECO:0000313" key="2">
    <source>
        <dbReference type="Proteomes" id="UP001589891"/>
    </source>
</evidence>
<dbReference type="EMBL" id="JBHLSS010000155">
    <property type="protein sequence ID" value="MFC0712140.1"/>
    <property type="molecule type" value="Genomic_DNA"/>
</dbReference>
<name>A0ABV6SUX7_AZOPA</name>
<accession>A0ABV6SUX7</accession>
<evidence type="ECO:0000313" key="1">
    <source>
        <dbReference type="EMBL" id="MFC0712140.1"/>
    </source>
</evidence>
<dbReference type="Proteomes" id="UP001589891">
    <property type="component" value="Unassembled WGS sequence"/>
</dbReference>
<gene>
    <name evidence="1" type="ORF">ACFFGX_22220</name>
</gene>
<organism evidence="1 2">
    <name type="scientific">Azorhizophilus paspali</name>
    <name type="common">Azotobacter paspali</name>
    <dbReference type="NCBI Taxonomy" id="69963"/>
    <lineage>
        <taxon>Bacteria</taxon>
        <taxon>Pseudomonadati</taxon>
        <taxon>Pseudomonadota</taxon>
        <taxon>Gammaproteobacteria</taxon>
        <taxon>Pseudomonadales</taxon>
        <taxon>Pseudomonadaceae</taxon>
        <taxon>Azorhizophilus</taxon>
    </lineage>
</organism>
<protein>
    <submittedName>
        <fullName evidence="1">Uncharacterized protein</fullName>
    </submittedName>
</protein>
<sequence>MTFQPNWRLMPIHTLPSLLTPLKNWTRPKRVLVCAQKRPLAAS</sequence>
<dbReference type="RefSeq" id="WP_376949510.1">
    <property type="nucleotide sequence ID" value="NZ_CP171449.1"/>
</dbReference>
<comment type="caution">
    <text evidence="1">The sequence shown here is derived from an EMBL/GenBank/DDBJ whole genome shotgun (WGS) entry which is preliminary data.</text>
</comment>
<proteinExistence type="predicted"/>
<keyword evidence="2" id="KW-1185">Reference proteome</keyword>